<dbReference type="PANTHER" id="PTHR36108">
    <property type="entry name" value="COLOSSIN-B-RELATED"/>
    <property type="match status" value="1"/>
</dbReference>
<dbReference type="KEGG" id="psim:KR76_17945"/>
<feature type="domain" description="SpaA-like prealbumin fold" evidence="5">
    <location>
        <begin position="328"/>
        <end position="415"/>
    </location>
</feature>
<protein>
    <recommendedName>
        <fullName evidence="9">LPXTG cell wall anchor domain-containing protein</fullName>
    </recommendedName>
</protein>
<keyword evidence="2" id="KW-0964">Secreted</keyword>
<gene>
    <name evidence="7" type="ORF">KR76_17945</name>
</gene>
<dbReference type="Pfam" id="PF24514">
    <property type="entry name" value="SpaA_4"/>
    <property type="match status" value="1"/>
</dbReference>
<feature type="domain" description="SpaA-like prealbumin fold" evidence="5">
    <location>
        <begin position="647"/>
        <end position="724"/>
    </location>
</feature>
<evidence type="ECO:0000256" key="2">
    <source>
        <dbReference type="ARBA" id="ARBA00022525"/>
    </source>
</evidence>
<evidence type="ECO:0000256" key="3">
    <source>
        <dbReference type="ARBA" id="ARBA00022729"/>
    </source>
</evidence>
<feature type="domain" description="SpaA-like prealbumin fold" evidence="5">
    <location>
        <begin position="852"/>
        <end position="929"/>
    </location>
</feature>
<feature type="domain" description="SpaA-like prealbumin fold" evidence="6">
    <location>
        <begin position="226"/>
        <end position="323"/>
    </location>
</feature>
<dbReference type="InterPro" id="IPR013783">
    <property type="entry name" value="Ig-like_fold"/>
</dbReference>
<keyword evidence="4" id="KW-0812">Transmembrane</keyword>
<dbReference type="EMBL" id="CP009896">
    <property type="protein sequence ID" value="AIY18186.2"/>
    <property type="molecule type" value="Genomic_DNA"/>
</dbReference>
<keyword evidence="4" id="KW-0472">Membrane</keyword>
<dbReference type="InterPro" id="IPR041033">
    <property type="entry name" value="SpaA_PFL_dom_1"/>
</dbReference>
<accession>A0A0A1DL98</accession>
<feature type="domain" description="SpaA-like prealbumin fold" evidence="5">
    <location>
        <begin position="958"/>
        <end position="1054"/>
    </location>
</feature>
<evidence type="ECO:0000313" key="7">
    <source>
        <dbReference type="EMBL" id="AIY18186.2"/>
    </source>
</evidence>
<feature type="transmembrane region" description="Helical" evidence="4">
    <location>
        <begin position="1093"/>
        <end position="1114"/>
    </location>
</feature>
<evidence type="ECO:0000256" key="4">
    <source>
        <dbReference type="SAM" id="Phobius"/>
    </source>
</evidence>
<dbReference type="SUPFAM" id="SSF49478">
    <property type="entry name" value="Cna protein B-type domain"/>
    <property type="match status" value="1"/>
</dbReference>
<dbReference type="InterPro" id="IPR055371">
    <property type="entry name" value="SpaA_PFL_dom_4"/>
</dbReference>
<dbReference type="GO" id="GO:0005975">
    <property type="term" value="P:carbohydrate metabolic process"/>
    <property type="evidence" value="ECO:0007669"/>
    <property type="project" value="UniProtKB-ARBA"/>
</dbReference>
<feature type="domain" description="SpaA-like prealbumin fold" evidence="5">
    <location>
        <begin position="443"/>
        <end position="510"/>
    </location>
</feature>
<evidence type="ECO:0000256" key="1">
    <source>
        <dbReference type="ARBA" id="ARBA00007257"/>
    </source>
</evidence>
<feature type="domain" description="SpaA-like prealbumin fold" evidence="5">
    <location>
        <begin position="540"/>
        <end position="615"/>
    </location>
</feature>
<keyword evidence="3" id="KW-0732">Signal</keyword>
<proteinExistence type="inferred from homology"/>
<sequence length="1121" mass="116159">MAAPAEAAVPLTNVTGAVSDVRGVDGTDAQCINYNPAAGTASAGEVDVAYGRPSGETCPGSLDLGKQSGVGFDASAPGTVTPSQPFLLASIIHYNNPIQGLTYPAGSRSAFIGGTLTLRLGDFQGNPTVEYPWLLEETANSGTCPYGATDGVLCDDRLSFTDPSGSRSVVDTSGQHYRLTISSIAKAAGEQCPATPPASSTDAFVTKERSKTTGCVYGILDPVRQVTIEKRTRPQGAPDTFTFDQSGRTIDGTLPATSTLGDRETKTYEIAGDASFTERDSAGWALTDLACTGDTSGVRIDKAAARFEVGALGGDVHCVFTNAQGGAIVEKRDADGGALIGPATFRFENTGGSAPAIVVTDNAAPDVDPTLGRVEVRGLVPGAWTVTETKAPQGYEIDAPGPVAFTVSADDTTPVKVPAFTDSRKKSALAVIKHESRPDGTVTDKIVPGATFQLWRETNGQAGLQPAGDTAVGVPCTTAGTDPCTVGGLDFGTYYWQETQAPQGYQLPPNAVSDPIVVDASNAGGRAPVTVIGDPQKRSELTITKYDAITGKTLPGATFALYRESNGQNGLQTGGDTLVESCVTGADGTCTIDDLPFGDYWWLETAAPEGYEIPGYPMVGAIRIDAVNAGGPIIQSGLADPQTLSALTVEKKDAVTGAELDGAVFDLRKVAADGSETTYATCTTQGGRCTVGELEFGTYYWHERTPPVGYELPADRDSDPIEITPQNAGGDFAVTTMRDPQTTSALAVLKQDGETEETVDGATFALYSETNGTPGLQPGGDTQVGECTTSGGEPCTIEGLAHGTYYWLETAAPQGYELPVDAQSGPIVVTAQNAGTTFPVTVIGDPQKKSGLSVLKHDADTGAVVAGATFELWRDADRSGTFDRAADVKVAECTTTGTDPCTVDPVGFGTYFWVETKAPQGYELPANPVSDPVVVSAANAGSTFTPVPVADPQLRSALDLVKTDAADGRTLAGAVFQLYADTDGNGKHDDGEPMAGGPRTTDAQGAIRWSDLLHGAYVAVELAAPDGYLLPKDAEHPVEITTENAGTTLTIDVENERKPAPPKPGEVGGVVDHGGDGGHVSGGGLPNTGAPTYALQLSLLAGVMLLLGAWLLVVNRRLREE</sequence>
<keyword evidence="8" id="KW-1185">Reference proteome</keyword>
<feature type="domain" description="SpaA-like prealbumin fold" evidence="5">
    <location>
        <begin position="746"/>
        <end position="835"/>
    </location>
</feature>
<evidence type="ECO:0000259" key="6">
    <source>
        <dbReference type="Pfam" id="PF24514"/>
    </source>
</evidence>
<evidence type="ECO:0000259" key="5">
    <source>
        <dbReference type="Pfam" id="PF17802"/>
    </source>
</evidence>
<evidence type="ECO:0000313" key="8">
    <source>
        <dbReference type="Proteomes" id="UP000030300"/>
    </source>
</evidence>
<dbReference type="Proteomes" id="UP000030300">
    <property type="component" value="Chromosome"/>
</dbReference>
<dbReference type="STRING" id="2045.KR76_17945"/>
<keyword evidence="4" id="KW-1133">Transmembrane helix</keyword>
<evidence type="ECO:0008006" key="9">
    <source>
        <dbReference type="Google" id="ProtNLM"/>
    </source>
</evidence>
<reference evidence="7 8" key="1">
    <citation type="journal article" date="2015" name="Genome Announc.">
        <title>Complete Genome Sequence of Steroid-Transforming Nocardioides simplex VKM Ac-2033D.</title>
        <authorList>
            <person name="Shtratnikova V.Y."/>
            <person name="Schelkunov M.I."/>
            <person name="Pekov Y.A."/>
            <person name="Fokina V.V."/>
            <person name="Logacheva M.D."/>
            <person name="Sokolov S.L."/>
            <person name="Bragin E.Y."/>
            <person name="Ashapkin V.V."/>
            <person name="Donova M.V."/>
        </authorList>
    </citation>
    <scope>NUCLEOTIDE SEQUENCE [LARGE SCALE GENOMIC DNA]</scope>
    <source>
        <strain evidence="7 8">VKM Ac-2033D</strain>
    </source>
</reference>
<dbReference type="Pfam" id="PF17802">
    <property type="entry name" value="SpaA"/>
    <property type="match status" value="7"/>
</dbReference>
<dbReference type="AlphaFoldDB" id="A0A0A1DL98"/>
<dbReference type="Gene3D" id="2.60.40.10">
    <property type="entry name" value="Immunoglobulins"/>
    <property type="match status" value="7"/>
</dbReference>
<name>A0A0A1DL98_NOCSI</name>
<organism evidence="7 8">
    <name type="scientific">Nocardioides simplex</name>
    <name type="common">Arthrobacter simplex</name>
    <dbReference type="NCBI Taxonomy" id="2045"/>
    <lineage>
        <taxon>Bacteria</taxon>
        <taxon>Bacillati</taxon>
        <taxon>Actinomycetota</taxon>
        <taxon>Actinomycetes</taxon>
        <taxon>Propionibacteriales</taxon>
        <taxon>Nocardioidaceae</taxon>
        <taxon>Pimelobacter</taxon>
    </lineage>
</organism>
<dbReference type="eggNOG" id="COG4932">
    <property type="taxonomic scope" value="Bacteria"/>
</dbReference>
<dbReference type="PANTHER" id="PTHR36108:SF13">
    <property type="entry name" value="COLOSSIN-B-RELATED"/>
    <property type="match status" value="1"/>
</dbReference>
<dbReference type="HOGENOM" id="CLU_280310_0_0_11"/>
<comment type="similarity">
    <text evidence="1">Belongs to the serine-aspartate repeat-containing protein (SDr) family.</text>
</comment>